<dbReference type="InterPro" id="IPR023009">
    <property type="entry name" value="Tyrosine_recombinase_XerC/XerD"/>
</dbReference>
<dbReference type="HAMAP" id="MF_01808">
    <property type="entry name" value="Recomb_XerC_XerD"/>
    <property type="match status" value="1"/>
</dbReference>
<dbReference type="Proteomes" id="UP000313312">
    <property type="component" value="Unassembled WGS sequence"/>
</dbReference>
<feature type="active site" evidence="10">
    <location>
        <position position="250"/>
    </location>
</feature>
<evidence type="ECO:0000313" key="15">
    <source>
        <dbReference type="Proteomes" id="UP000313312"/>
    </source>
</evidence>
<protein>
    <recommendedName>
        <fullName evidence="10 11">Tyrosine recombinase XerC</fullName>
    </recommendedName>
</protein>
<feature type="active site" evidence="10">
    <location>
        <position position="177"/>
    </location>
</feature>
<dbReference type="GO" id="GO:0006313">
    <property type="term" value="P:DNA transposition"/>
    <property type="evidence" value="ECO:0007669"/>
    <property type="project" value="UniProtKB-UniRule"/>
</dbReference>
<dbReference type="GO" id="GO:0003677">
    <property type="term" value="F:DNA binding"/>
    <property type="evidence" value="ECO:0007669"/>
    <property type="project" value="UniProtKB-UniRule"/>
</dbReference>
<dbReference type="EMBL" id="QFCR01000003">
    <property type="protein sequence ID" value="TNK90894.1"/>
    <property type="molecule type" value="Genomic_DNA"/>
</dbReference>
<dbReference type="PANTHER" id="PTHR30349:SF77">
    <property type="entry name" value="TYROSINE RECOMBINASE XERC"/>
    <property type="match status" value="1"/>
</dbReference>
<dbReference type="InterPro" id="IPR011010">
    <property type="entry name" value="DNA_brk_join_enz"/>
</dbReference>
<evidence type="ECO:0000256" key="5">
    <source>
        <dbReference type="ARBA" id="ARBA00022829"/>
    </source>
</evidence>
<dbReference type="InterPro" id="IPR010998">
    <property type="entry name" value="Integrase_recombinase_N"/>
</dbReference>
<proteinExistence type="inferred from homology"/>
<dbReference type="Gene3D" id="1.10.443.10">
    <property type="entry name" value="Intergrase catalytic core"/>
    <property type="match status" value="1"/>
</dbReference>
<dbReference type="InterPro" id="IPR002104">
    <property type="entry name" value="Integrase_catalytic"/>
</dbReference>
<comment type="subcellular location">
    <subcellularLocation>
        <location evidence="1 10">Cytoplasm</location>
    </subcellularLocation>
</comment>
<dbReference type="InterPro" id="IPR013762">
    <property type="entry name" value="Integrase-like_cat_sf"/>
</dbReference>
<evidence type="ECO:0000256" key="9">
    <source>
        <dbReference type="ARBA" id="ARBA00023306"/>
    </source>
</evidence>
<dbReference type="InterPro" id="IPR050090">
    <property type="entry name" value="Tyrosine_recombinase_XerCD"/>
</dbReference>
<evidence type="ECO:0000256" key="4">
    <source>
        <dbReference type="ARBA" id="ARBA00022618"/>
    </source>
</evidence>
<gene>
    <name evidence="10 14" type="primary">xerC</name>
    <name evidence="14" type="ORF">DID87_01975</name>
</gene>
<dbReference type="GO" id="GO:0009037">
    <property type="term" value="F:tyrosine-based site-specific recombinase activity"/>
    <property type="evidence" value="ECO:0007669"/>
    <property type="project" value="UniProtKB-UniRule"/>
</dbReference>
<evidence type="ECO:0000313" key="14">
    <source>
        <dbReference type="EMBL" id="TNK90894.1"/>
    </source>
</evidence>
<dbReference type="Pfam" id="PF02899">
    <property type="entry name" value="Phage_int_SAM_1"/>
    <property type="match status" value="1"/>
</dbReference>
<dbReference type="CDD" id="cd00798">
    <property type="entry name" value="INT_XerDC_C"/>
    <property type="match status" value="1"/>
</dbReference>
<name>A0A5C4TK84_FRUSA</name>
<feature type="active site" evidence="10">
    <location>
        <position position="253"/>
    </location>
</feature>
<keyword evidence="9 10" id="KW-0131">Cell cycle</keyword>
<evidence type="ECO:0000256" key="2">
    <source>
        <dbReference type="ARBA" id="ARBA00006657"/>
    </source>
</evidence>
<comment type="similarity">
    <text evidence="2 10">Belongs to the 'phage' integrase family. XerC subfamily.</text>
</comment>
<feature type="domain" description="Tyr recombinase" evidence="12">
    <location>
        <begin position="111"/>
        <end position="298"/>
    </location>
</feature>
<dbReference type="NCBIfam" id="TIGR02224">
    <property type="entry name" value="recomb_XerC"/>
    <property type="match status" value="1"/>
</dbReference>
<dbReference type="AlphaFoldDB" id="A0A5C4TK84"/>
<comment type="caution">
    <text evidence="14">The sequence shown here is derived from an EMBL/GenBank/DDBJ whole genome shotgun (WGS) entry which is preliminary data.</text>
</comment>
<dbReference type="Gene3D" id="1.10.150.130">
    <property type="match status" value="1"/>
</dbReference>
<dbReference type="InterPro" id="IPR011931">
    <property type="entry name" value="Recomb_XerC"/>
</dbReference>
<feature type="active site" evidence="10">
    <location>
        <position position="153"/>
    </location>
</feature>
<dbReference type="InterPro" id="IPR004107">
    <property type="entry name" value="Integrase_SAM-like_N"/>
</dbReference>
<feature type="domain" description="Core-binding (CB)" evidence="13">
    <location>
        <begin position="3"/>
        <end position="90"/>
    </location>
</feature>
<dbReference type="GO" id="GO:0007059">
    <property type="term" value="P:chromosome segregation"/>
    <property type="evidence" value="ECO:0007669"/>
    <property type="project" value="UniProtKB-UniRule"/>
</dbReference>
<organism evidence="14 15">
    <name type="scientific">Fructilactobacillus sanfranciscensis</name>
    <name type="common">Lactobacillus sanfranciscensis</name>
    <dbReference type="NCBI Taxonomy" id="1625"/>
    <lineage>
        <taxon>Bacteria</taxon>
        <taxon>Bacillati</taxon>
        <taxon>Bacillota</taxon>
        <taxon>Bacilli</taxon>
        <taxon>Lactobacillales</taxon>
        <taxon>Lactobacillaceae</taxon>
        <taxon>Fructilactobacillus</taxon>
    </lineage>
</organism>
<dbReference type="PROSITE" id="PS51898">
    <property type="entry name" value="TYR_RECOMBINASE"/>
    <property type="match status" value="1"/>
</dbReference>
<evidence type="ECO:0000256" key="1">
    <source>
        <dbReference type="ARBA" id="ARBA00004496"/>
    </source>
</evidence>
<dbReference type="PROSITE" id="PS51900">
    <property type="entry name" value="CB"/>
    <property type="match status" value="1"/>
</dbReference>
<sequence>MNQSNQKLIQLFIKYIINERQYSDNTARAYHDDISQFSEFLADSGVDKDFSLIDSFDVEVYLSHLHDFGDNNNTIARKMSSLRSFYNFLVNNQIVEDNPFVYVNIKKHTNHLPRFFYNKELDKLFETAKIAKNPLLAYRNTSLLEVLYGTGIRVSECANLTLDDVDLSNNMMLVLGKGNKERYLPFGKYANDAITEYIHKSRNVLMDKFNKQHPYLFVDQHGSHITSRGIEYVLNQIMKKSGLNTSIHPHMLRHTFATQMLNNGADLRTVQELLGHANLSTTQIYTHVTKEKLLKNYQNFFKRRDDENPD</sequence>
<dbReference type="GO" id="GO:0051301">
    <property type="term" value="P:cell division"/>
    <property type="evidence" value="ECO:0007669"/>
    <property type="project" value="UniProtKB-UniRule"/>
</dbReference>
<dbReference type="RefSeq" id="WP_103429043.1">
    <property type="nucleotide sequence ID" value="NZ_JARBEV010000003.1"/>
</dbReference>
<comment type="function">
    <text evidence="10">Site-specific tyrosine recombinase, which acts by catalyzing the cutting and rejoining of the recombining DNA molecules. The XerC-XerD complex is essential to convert dimers of the bacterial chromosome into monomers to permit their segregation at cell division. It also contributes to the segregational stability of plasmids.</text>
</comment>
<evidence type="ECO:0000256" key="6">
    <source>
        <dbReference type="ARBA" id="ARBA00022908"/>
    </source>
</evidence>
<keyword evidence="8 10" id="KW-0233">DNA recombination</keyword>
<evidence type="ECO:0000256" key="11">
    <source>
        <dbReference type="NCBIfam" id="TIGR02224"/>
    </source>
</evidence>
<evidence type="ECO:0000256" key="10">
    <source>
        <dbReference type="HAMAP-Rule" id="MF_01808"/>
    </source>
</evidence>
<dbReference type="PANTHER" id="PTHR30349">
    <property type="entry name" value="PHAGE INTEGRASE-RELATED"/>
    <property type="match status" value="1"/>
</dbReference>
<feature type="active site" evidence="10">
    <location>
        <position position="276"/>
    </location>
</feature>
<evidence type="ECO:0000256" key="7">
    <source>
        <dbReference type="ARBA" id="ARBA00023125"/>
    </source>
</evidence>
<keyword evidence="3 10" id="KW-0963">Cytoplasm</keyword>
<evidence type="ECO:0000259" key="13">
    <source>
        <dbReference type="PROSITE" id="PS51900"/>
    </source>
</evidence>
<keyword evidence="6 10" id="KW-0229">DNA integration</keyword>
<evidence type="ECO:0000256" key="3">
    <source>
        <dbReference type="ARBA" id="ARBA00022490"/>
    </source>
</evidence>
<reference evidence="14 15" key="1">
    <citation type="submission" date="2018-05" db="EMBL/GenBank/DDBJ databases">
        <title>Lactobacillus sanfranciscensis Ah4 draft denome sequence.</title>
        <authorList>
            <person name="Zhang G."/>
        </authorList>
    </citation>
    <scope>NUCLEOTIDE SEQUENCE [LARGE SCALE GENOMIC DNA]</scope>
    <source>
        <strain evidence="14 15">Ah4</strain>
    </source>
</reference>
<dbReference type="SUPFAM" id="SSF56349">
    <property type="entry name" value="DNA breaking-rejoining enzymes"/>
    <property type="match status" value="1"/>
</dbReference>
<keyword evidence="7 10" id="KW-0238">DNA-binding</keyword>
<comment type="subunit">
    <text evidence="10">Forms a cyclic heterotetrameric complex composed of two molecules of XerC and two molecules of XerD.</text>
</comment>
<evidence type="ECO:0000256" key="8">
    <source>
        <dbReference type="ARBA" id="ARBA00023172"/>
    </source>
</evidence>
<feature type="active site" description="O-(3'-phospho-DNA)-tyrosine intermediate" evidence="10">
    <location>
        <position position="285"/>
    </location>
</feature>
<keyword evidence="5 10" id="KW-0159">Chromosome partition</keyword>
<dbReference type="Pfam" id="PF00589">
    <property type="entry name" value="Phage_integrase"/>
    <property type="match status" value="1"/>
</dbReference>
<dbReference type="NCBIfam" id="NF001399">
    <property type="entry name" value="PRK00283.1"/>
    <property type="match status" value="1"/>
</dbReference>
<keyword evidence="4 10" id="KW-0132">Cell division</keyword>
<accession>A0A5C4TK84</accession>
<dbReference type="GO" id="GO:0005737">
    <property type="term" value="C:cytoplasm"/>
    <property type="evidence" value="ECO:0007669"/>
    <property type="project" value="UniProtKB-SubCell"/>
</dbReference>
<dbReference type="NCBIfam" id="NF040815">
    <property type="entry name" value="recomb_XerA_Arch"/>
    <property type="match status" value="1"/>
</dbReference>
<evidence type="ECO:0000259" key="12">
    <source>
        <dbReference type="PROSITE" id="PS51898"/>
    </source>
</evidence>
<dbReference type="InterPro" id="IPR044068">
    <property type="entry name" value="CB"/>
</dbReference>